<evidence type="ECO:0000259" key="1">
    <source>
        <dbReference type="Pfam" id="PF05598"/>
    </source>
</evidence>
<reference evidence="3 4" key="1">
    <citation type="submission" date="2018-12" db="EMBL/GenBank/DDBJ databases">
        <title>A novel vanA-carrying plasmid in a clinical isolate of Enterococcus avium.</title>
        <authorList>
            <person name="Bernasconi O.J."/>
            <person name="Luzzaro F."/>
            <person name="Endimiani A."/>
        </authorList>
    </citation>
    <scope>NUCLEOTIDE SEQUENCE [LARGE SCALE GENOMIC DNA]</scope>
    <source>
        <strain evidence="3 4">LC0559/18</strain>
    </source>
</reference>
<dbReference type="InterPro" id="IPR008490">
    <property type="entry name" value="Transposase_InsH_N"/>
</dbReference>
<evidence type="ECO:0000313" key="4">
    <source>
        <dbReference type="Proteomes" id="UP000288388"/>
    </source>
</evidence>
<protein>
    <submittedName>
        <fullName evidence="3">IS1182 family transposase</fullName>
    </submittedName>
</protein>
<dbReference type="EMBL" id="RYZS01000001">
    <property type="protein sequence ID" value="RVU95123.1"/>
    <property type="molecule type" value="Genomic_DNA"/>
</dbReference>
<sequence length="489" mass="56210">MLKQTYQTTLSPYSDLYDLLIPANHILRRFNELVDFSFVYEELESKYCLNDGRNAYDPIKLFKYLMLKAMFPASDVDLVARSKTDMAYKYFLGLAPEDEVIDPSLLTKFRRQRLKDSNLLDLLLNKTVQLAIEKEILKSKGIIVDATHTASRYNKKSAVELLRAHSKKVRKAIYTFKPEAKQFMPEKNKKNDYQAEKDYVKTLLKTIEKHPEWSVTPAVTESINQLKETVEDCQEYEVYSHDTSAKVGHKTAETEFFGYKTHLTITEERIIAAASVTGGDVGDGPYLKELIEKSRANGIDVKEIIGDTAYSGKANLLFTAEEKIKLYSKLNPVISNGTRDPEDEWDYNKDAGMYVCPNGHLAIRKAVQGKKNQAKNQRVVFYFDIKKCQSCPLKEVCYKEGAKSKTYSVTIKSQAHSDQQTFQETEEFKERYRSRYMIEGKNSELKNRHGYDVSWSKDIDGMMLQGASTLFVTNLKRIVKLMDEKAEEK</sequence>
<proteinExistence type="predicted"/>
<dbReference type="PANTHER" id="PTHR33408">
    <property type="entry name" value="TRANSPOSASE"/>
    <property type="match status" value="1"/>
</dbReference>
<dbReference type="InterPro" id="IPR047629">
    <property type="entry name" value="IS1182_transpos"/>
</dbReference>
<organism evidence="3 4">
    <name type="scientific">Enterococcus avium</name>
    <name type="common">Streptococcus avium</name>
    <dbReference type="NCBI Taxonomy" id="33945"/>
    <lineage>
        <taxon>Bacteria</taxon>
        <taxon>Bacillati</taxon>
        <taxon>Bacillota</taxon>
        <taxon>Bacilli</taxon>
        <taxon>Lactobacillales</taxon>
        <taxon>Enterococcaceae</taxon>
        <taxon>Enterococcus</taxon>
    </lineage>
</organism>
<evidence type="ECO:0000313" key="3">
    <source>
        <dbReference type="EMBL" id="RVU95123.1"/>
    </source>
</evidence>
<dbReference type="AlphaFoldDB" id="A0A437UND5"/>
<evidence type="ECO:0000259" key="2">
    <source>
        <dbReference type="Pfam" id="PF13751"/>
    </source>
</evidence>
<gene>
    <name evidence="3" type="ORF">EK398_09930</name>
</gene>
<dbReference type="Pfam" id="PF13751">
    <property type="entry name" value="DDE_Tnp_1_6"/>
    <property type="match status" value="1"/>
</dbReference>
<feature type="domain" description="Transposase InsH N-terminal" evidence="1">
    <location>
        <begin position="19"/>
        <end position="111"/>
    </location>
</feature>
<dbReference type="PANTHER" id="PTHR33408:SF2">
    <property type="entry name" value="TRANSPOSASE DDE DOMAIN-CONTAINING PROTEIN"/>
    <property type="match status" value="1"/>
</dbReference>
<accession>A0A437UND5</accession>
<dbReference type="InterPro" id="IPR025668">
    <property type="entry name" value="Tnp_DDE_dom"/>
</dbReference>
<dbReference type="Pfam" id="PF05598">
    <property type="entry name" value="DUF772"/>
    <property type="match status" value="1"/>
</dbReference>
<dbReference type="RefSeq" id="WP_127978978.1">
    <property type="nucleotide sequence ID" value="NZ_JBPFMR010000007.1"/>
</dbReference>
<name>A0A437UND5_ENTAV</name>
<dbReference type="NCBIfam" id="NF033551">
    <property type="entry name" value="transpos_IS1182"/>
    <property type="match status" value="1"/>
</dbReference>
<dbReference type="Proteomes" id="UP000288388">
    <property type="component" value="Unassembled WGS sequence"/>
</dbReference>
<comment type="caution">
    <text evidence="3">The sequence shown here is derived from an EMBL/GenBank/DDBJ whole genome shotgun (WGS) entry which is preliminary data.</text>
</comment>
<feature type="domain" description="Transposase DDE" evidence="2">
    <location>
        <begin position="355"/>
        <end position="478"/>
    </location>
</feature>